<dbReference type="InterPro" id="IPR000983">
    <property type="entry name" value="Bac_GSPG_pilin"/>
</dbReference>
<dbReference type="InterPro" id="IPR012902">
    <property type="entry name" value="N_methyl_site"/>
</dbReference>
<proteinExistence type="predicted"/>
<dbReference type="GO" id="GO:0015627">
    <property type="term" value="C:type II protein secretion system complex"/>
    <property type="evidence" value="ECO:0007669"/>
    <property type="project" value="InterPro"/>
</dbReference>
<accession>A0A0F9FVR1</accession>
<keyword evidence="1" id="KW-0488">Methylation</keyword>
<reference evidence="3" key="1">
    <citation type="journal article" date="2015" name="Nature">
        <title>Complex archaea that bridge the gap between prokaryotes and eukaryotes.</title>
        <authorList>
            <person name="Spang A."/>
            <person name="Saw J.H."/>
            <person name="Jorgensen S.L."/>
            <person name="Zaremba-Niedzwiedzka K."/>
            <person name="Martijn J."/>
            <person name="Lind A.E."/>
            <person name="van Eijk R."/>
            <person name="Schleper C."/>
            <person name="Guy L."/>
            <person name="Ettema T.J."/>
        </authorList>
    </citation>
    <scope>NUCLEOTIDE SEQUENCE</scope>
</reference>
<keyword evidence="2" id="KW-0812">Transmembrane</keyword>
<comment type="caution">
    <text evidence="3">The sequence shown here is derived from an EMBL/GenBank/DDBJ whole genome shotgun (WGS) entry which is preliminary data.</text>
</comment>
<name>A0A0F9FVR1_9ZZZZ</name>
<dbReference type="PANTHER" id="PTHR30093">
    <property type="entry name" value="GENERAL SECRETION PATHWAY PROTEIN G"/>
    <property type="match status" value="1"/>
</dbReference>
<evidence type="ECO:0000256" key="1">
    <source>
        <dbReference type="ARBA" id="ARBA00022481"/>
    </source>
</evidence>
<dbReference type="Gene3D" id="3.30.700.10">
    <property type="entry name" value="Glycoprotein, Type 4 Pilin"/>
    <property type="match status" value="1"/>
</dbReference>
<keyword evidence="2" id="KW-1133">Transmembrane helix</keyword>
<evidence type="ECO:0008006" key="4">
    <source>
        <dbReference type="Google" id="ProtNLM"/>
    </source>
</evidence>
<dbReference type="GO" id="GO:0015628">
    <property type="term" value="P:protein secretion by the type II secretion system"/>
    <property type="evidence" value="ECO:0007669"/>
    <property type="project" value="InterPro"/>
</dbReference>
<feature type="transmembrane region" description="Helical" evidence="2">
    <location>
        <begin position="12"/>
        <end position="31"/>
    </location>
</feature>
<protein>
    <recommendedName>
        <fullName evidence="4">Type II secretion system protein GspG C-terminal domain-containing protein</fullName>
    </recommendedName>
</protein>
<evidence type="ECO:0000313" key="3">
    <source>
        <dbReference type="EMBL" id="KKL55227.1"/>
    </source>
</evidence>
<evidence type="ECO:0000256" key="2">
    <source>
        <dbReference type="SAM" id="Phobius"/>
    </source>
</evidence>
<dbReference type="NCBIfam" id="TIGR02532">
    <property type="entry name" value="IV_pilin_GFxxxE"/>
    <property type="match status" value="1"/>
</dbReference>
<dbReference type="EMBL" id="LAZR01030914">
    <property type="protein sequence ID" value="KKL55227.1"/>
    <property type="molecule type" value="Genomic_DNA"/>
</dbReference>
<organism evidence="3">
    <name type="scientific">marine sediment metagenome</name>
    <dbReference type="NCBI Taxonomy" id="412755"/>
    <lineage>
        <taxon>unclassified sequences</taxon>
        <taxon>metagenomes</taxon>
        <taxon>ecological metagenomes</taxon>
    </lineage>
</organism>
<dbReference type="Pfam" id="PF07963">
    <property type="entry name" value="N_methyl"/>
    <property type="match status" value="1"/>
</dbReference>
<keyword evidence="2" id="KW-0472">Membrane</keyword>
<sequence>MRLPRRGERGFTLIELLIVVAILGVLAAVVIPNLMQFIGSGETEAQETELANIQAAVSAMMIDNELTVLPTPVDTLETSDMGAFPDATSAVATALKLNDPNGIPYAVGDKDGYILYQHDITGGGGALPVDLVNYVSQPDTAYWYTVNAQGTVQQYLAAPP</sequence>
<dbReference type="PRINTS" id="PR00813">
    <property type="entry name" value="BCTERIALGSPG"/>
</dbReference>
<dbReference type="AlphaFoldDB" id="A0A0F9FVR1"/>
<gene>
    <name evidence="3" type="ORF">LCGC14_2257510</name>
</gene>
<dbReference type="PROSITE" id="PS00409">
    <property type="entry name" value="PROKAR_NTER_METHYL"/>
    <property type="match status" value="1"/>
</dbReference>
<dbReference type="SUPFAM" id="SSF54523">
    <property type="entry name" value="Pili subunits"/>
    <property type="match status" value="1"/>
</dbReference>
<dbReference type="InterPro" id="IPR045584">
    <property type="entry name" value="Pilin-like"/>
</dbReference>